<dbReference type="Proteomes" id="UP001239213">
    <property type="component" value="Unassembled WGS sequence"/>
</dbReference>
<evidence type="ECO:0000256" key="1">
    <source>
        <dbReference type="SAM" id="MobiDB-lite"/>
    </source>
</evidence>
<proteinExistence type="predicted"/>
<name>A0AAI9VBL0_9PEZI</name>
<comment type="caution">
    <text evidence="2">The sequence shown here is derived from an EMBL/GenBank/DDBJ whole genome shotgun (WGS) entry which is preliminary data.</text>
</comment>
<dbReference type="AlphaFoldDB" id="A0AAI9VBL0"/>
<sequence>MLSLWPLVTPWNFKADPCLCLNNRSNSMKTLVFCVEAEVVDLKQIFFSDDSSLLRNLAAGVYIERDRMPIRSSQDWIFLLLFLLIHYLINKEFKSYNLLVPLMHSNFDLHLMRIAKLFGILYKVRWSFSKGFNATALLGLHSAHKDNKLTSNISKFNANAVTLAFQKVLVSGSALLLQLQAILGSQLSWLIKLRAQLSIFLADGTFHHGTCNPAMVKFEICYVCCFGNLSTPAATTKMTGVLPKILEDCCCLFYLICESHCLQPRPPARNNSIDHEARRNTGMRSMRVILTGATMLSPFDQTAAKVATGPNDDCYARHSSTAKLFLQLRALGRGLDICDRHLEEAFFCGAIPQSCIYMMILLNWYATNDARARWFLSRGVSIVAGPDCLCSTALYCKEGSYGFNDYLLMRRQRPTDQSITRESPEPKYLDYWSHDVERNIQKRDGAKLGRTSSMSFGTSEPPEQKVTRPVFFFYVRTEELVYFAIIAQHTWAPGSEPKWQGRKPPRPPAPLTEFQRRNLVSEVVSHRGVLRYKHTHFPVFAHRPNLAYVRSSNHGYPDQFPTQPSRPFRGTNSGTNLKSGDRKETERRKGVVCRITFNLFSLVAMAVPTLLLVRSRSKDILRTEYGVLSQQSAPPDHRTPFMNPLPFSPESYSLHFDAIAFSPGISRRPGTPGQSSRQPRMFTALDAQYLQAALVLLAELTLHTICKDKPIATAERSLIVFRDKTWRGIHYFPNMVHNTPFYSLIYHFLTAAQKVCLPLDLFPLNTGA</sequence>
<organism evidence="2 3">
    <name type="scientific">Colletotrichum cuscutae</name>
    <dbReference type="NCBI Taxonomy" id="1209917"/>
    <lineage>
        <taxon>Eukaryota</taxon>
        <taxon>Fungi</taxon>
        <taxon>Dikarya</taxon>
        <taxon>Ascomycota</taxon>
        <taxon>Pezizomycotina</taxon>
        <taxon>Sordariomycetes</taxon>
        <taxon>Hypocreomycetidae</taxon>
        <taxon>Glomerellales</taxon>
        <taxon>Glomerellaceae</taxon>
        <taxon>Colletotrichum</taxon>
        <taxon>Colletotrichum acutatum species complex</taxon>
    </lineage>
</organism>
<evidence type="ECO:0000313" key="3">
    <source>
        <dbReference type="Proteomes" id="UP001239213"/>
    </source>
</evidence>
<feature type="region of interest" description="Disordered" evidence="1">
    <location>
        <begin position="559"/>
        <end position="585"/>
    </location>
</feature>
<dbReference type="EMBL" id="MPDP01000124">
    <property type="protein sequence ID" value="KAK1478576.1"/>
    <property type="molecule type" value="Genomic_DNA"/>
</dbReference>
<reference evidence="2" key="1">
    <citation type="submission" date="2016-11" db="EMBL/GenBank/DDBJ databases">
        <title>The genome sequence of Colletotrichum cuscutae.</title>
        <authorList>
            <person name="Baroncelli R."/>
        </authorList>
    </citation>
    <scope>NUCLEOTIDE SEQUENCE</scope>
    <source>
        <strain evidence="2">IMI 304802</strain>
    </source>
</reference>
<keyword evidence="3" id="KW-1185">Reference proteome</keyword>
<feature type="compositionally biased region" description="Polar residues" evidence="1">
    <location>
        <begin position="559"/>
        <end position="578"/>
    </location>
</feature>
<gene>
    <name evidence="2" type="ORF">CCUS01_04922</name>
</gene>
<accession>A0AAI9VBL0</accession>
<evidence type="ECO:0000313" key="2">
    <source>
        <dbReference type="EMBL" id="KAK1478576.1"/>
    </source>
</evidence>
<protein>
    <submittedName>
        <fullName evidence="2">Uncharacterized protein</fullName>
    </submittedName>
</protein>